<evidence type="ECO:0000256" key="14">
    <source>
        <dbReference type="PROSITE-ProRule" id="PRU00706"/>
    </source>
</evidence>
<dbReference type="Pfam" id="PF00334">
    <property type="entry name" value="NDK"/>
    <property type="match status" value="1"/>
</dbReference>
<evidence type="ECO:0000256" key="3">
    <source>
        <dbReference type="ARBA" id="ARBA00012966"/>
    </source>
</evidence>
<evidence type="ECO:0000256" key="10">
    <source>
        <dbReference type="ARBA" id="ARBA00063796"/>
    </source>
</evidence>
<reference evidence="19" key="1">
    <citation type="submission" date="2025-08" db="UniProtKB">
        <authorList>
            <consortium name="RefSeq"/>
        </authorList>
    </citation>
    <scope>IDENTIFICATION</scope>
    <source>
        <tissue evidence="19">Whole blood</tissue>
    </source>
</reference>
<evidence type="ECO:0000256" key="16">
    <source>
        <dbReference type="SAM" id="MobiDB-lite"/>
    </source>
</evidence>
<keyword evidence="5 19" id="KW-0418">Kinase</keyword>
<dbReference type="InterPro" id="IPR036850">
    <property type="entry name" value="NDK-like_dom_sf"/>
</dbReference>
<feature type="region of interest" description="Disordered" evidence="16">
    <location>
        <begin position="1"/>
        <end position="23"/>
    </location>
</feature>
<dbReference type="GO" id="GO:0004550">
    <property type="term" value="F:nucleoside diphosphate kinase activity"/>
    <property type="evidence" value="ECO:0007669"/>
    <property type="project" value="UniProtKB-EC"/>
</dbReference>
<name>A0A8M1G777_URSMA</name>
<dbReference type="SUPFAM" id="SSF54919">
    <property type="entry name" value="Nucleoside diphosphate kinase, NDK"/>
    <property type="match status" value="1"/>
</dbReference>
<dbReference type="SMART" id="SM00562">
    <property type="entry name" value="NDK"/>
    <property type="match status" value="1"/>
</dbReference>
<dbReference type="OrthoDB" id="2162449at2759"/>
<dbReference type="InterPro" id="IPR034907">
    <property type="entry name" value="NDK-like_dom"/>
</dbReference>
<evidence type="ECO:0000256" key="5">
    <source>
        <dbReference type="ARBA" id="ARBA00022777"/>
    </source>
</evidence>
<feature type="domain" description="Nucleoside diphosphate kinase-like" evidence="17">
    <location>
        <begin position="72"/>
        <end position="189"/>
    </location>
</feature>
<comment type="catalytic activity">
    <reaction evidence="6">
        <text>a 2'-deoxyribonucleoside 5'-diphosphate + ATP = a 2'-deoxyribonucleoside 5'-triphosphate + ADP</text>
        <dbReference type="Rhea" id="RHEA:44640"/>
        <dbReference type="ChEBI" id="CHEBI:30616"/>
        <dbReference type="ChEBI" id="CHEBI:61560"/>
        <dbReference type="ChEBI" id="CHEBI:73316"/>
        <dbReference type="ChEBI" id="CHEBI:456216"/>
        <dbReference type="EC" id="2.7.4.6"/>
    </reaction>
    <physiologicalReaction direction="left-to-right" evidence="6">
        <dbReference type="Rhea" id="RHEA:44641"/>
    </physiologicalReaction>
</comment>
<evidence type="ECO:0000256" key="13">
    <source>
        <dbReference type="ARBA" id="ARBA00079236"/>
    </source>
</evidence>
<evidence type="ECO:0000256" key="6">
    <source>
        <dbReference type="ARBA" id="ARBA00044459"/>
    </source>
</evidence>
<evidence type="ECO:0000256" key="2">
    <source>
        <dbReference type="ARBA" id="ARBA00008142"/>
    </source>
</evidence>
<comment type="cofactor">
    <cofactor evidence="1">
        <name>Mg(2+)</name>
        <dbReference type="ChEBI" id="CHEBI:18420"/>
    </cofactor>
</comment>
<accession>A0A8M1G777</accession>
<dbReference type="PRINTS" id="PR01243">
    <property type="entry name" value="NUCDPKINASE"/>
</dbReference>
<proteinExistence type="inferred from homology"/>
<evidence type="ECO:0000256" key="9">
    <source>
        <dbReference type="ARBA" id="ARBA00059141"/>
    </source>
</evidence>
<dbReference type="InterPro" id="IPR001564">
    <property type="entry name" value="Nucleoside_diP_kinase"/>
</dbReference>
<organism evidence="18 19">
    <name type="scientific">Ursus maritimus</name>
    <name type="common">Polar bear</name>
    <name type="synonym">Thalarctos maritimus</name>
    <dbReference type="NCBI Taxonomy" id="29073"/>
    <lineage>
        <taxon>Eukaryota</taxon>
        <taxon>Metazoa</taxon>
        <taxon>Chordata</taxon>
        <taxon>Craniata</taxon>
        <taxon>Vertebrata</taxon>
        <taxon>Euteleostomi</taxon>
        <taxon>Mammalia</taxon>
        <taxon>Eutheria</taxon>
        <taxon>Laurasiatheria</taxon>
        <taxon>Carnivora</taxon>
        <taxon>Caniformia</taxon>
        <taxon>Ursidae</taxon>
        <taxon>Ursus</taxon>
    </lineage>
</organism>
<dbReference type="Gene3D" id="3.30.70.141">
    <property type="entry name" value="Nucleoside diphosphate kinase-like domain"/>
    <property type="match status" value="1"/>
</dbReference>
<dbReference type="KEGG" id="umr:121103858"/>
<comment type="function">
    <text evidence="9">Independently of its kinase activity, facilitates mitochondrial tethering prior to membrane fusion through its direct membrane-binding and hexamerization. Implicated in repair of both single- and double-stranded breaks in DNA through its association with the ribonucleotide reductase complex (RNR complex) via its interaction with the histone acetyltransferase KAT5, this interaction enables recruitment of NME3 at DNA damage sites where it plays a role in the repair of DNA, independently of its kinase activity.</text>
</comment>
<evidence type="ECO:0000256" key="15">
    <source>
        <dbReference type="RuleBase" id="RU004011"/>
    </source>
</evidence>
<dbReference type="FunFam" id="3.30.70.141:FF:000002">
    <property type="entry name" value="Nucleoside diphosphate kinase"/>
    <property type="match status" value="1"/>
</dbReference>
<evidence type="ECO:0000259" key="17">
    <source>
        <dbReference type="SMART" id="SM00562"/>
    </source>
</evidence>
<dbReference type="PROSITE" id="PS51374">
    <property type="entry name" value="NDPK_LIKE"/>
    <property type="match status" value="1"/>
</dbReference>
<dbReference type="CTD" id="4832"/>
<dbReference type="Proteomes" id="UP000261680">
    <property type="component" value="Unplaced"/>
</dbReference>
<evidence type="ECO:0000256" key="4">
    <source>
        <dbReference type="ARBA" id="ARBA00022679"/>
    </source>
</evidence>
<evidence type="ECO:0000256" key="7">
    <source>
        <dbReference type="ARBA" id="ARBA00044469"/>
    </source>
</evidence>
<comment type="similarity">
    <text evidence="2 14 15">Belongs to the NDK family.</text>
</comment>
<evidence type="ECO:0000313" key="19">
    <source>
        <dbReference type="RefSeq" id="XP_040491488.1"/>
    </source>
</evidence>
<dbReference type="EC" id="2.7.4.6" evidence="3"/>
<dbReference type="RefSeq" id="XP_040491488.1">
    <property type="nucleotide sequence ID" value="XM_040635554.1"/>
</dbReference>
<sequence>MGSHSRLSAGLGRRSRPRGAPGPAAPEGCGCLGGCRLAPLSAGPARAAAAIMLCLLLTVLAHLFPAACAGVHERTFLAVKPDGVQRRLVGEIVRRFERKGFKLVALKLVQASDELLREHYAELRERPFYGRLVDYMGSGPVVAMVWQGLDVVRASRALIGATDPADAAPGTIRGDFCVEERDPRQRLGGERPPRDRALVPRRRVAVLGGQRRALAVRVAPPAPPVCSPPWPAALTSISLHSKVKQILNLPLVWTQGHGATMLRHLLHTERIRGLACRAKA</sequence>
<comment type="subunit">
    <text evidence="10">Homohexamer. Interacts (via its N-terminal region) with KAT5; this interaction enables recruitment of NME3 at DNA damage sites where it plays a role in the repair of DNA. Found in association with several ciliary nephronophthisis proteins, including NEK8, CEP164, ANKS6.</text>
</comment>
<comment type="catalytic activity">
    <reaction evidence="7">
        <text>a ribonucleoside 5'-diphosphate + ATP = a ribonucleoside 5'-triphosphate + ADP</text>
        <dbReference type="Rhea" id="RHEA:18113"/>
        <dbReference type="ChEBI" id="CHEBI:30616"/>
        <dbReference type="ChEBI" id="CHEBI:57930"/>
        <dbReference type="ChEBI" id="CHEBI:61557"/>
        <dbReference type="ChEBI" id="CHEBI:456216"/>
        <dbReference type="EC" id="2.7.4.6"/>
    </reaction>
    <physiologicalReaction direction="left-to-right" evidence="7">
        <dbReference type="Rhea" id="RHEA:18114"/>
    </physiologicalReaction>
</comment>
<comment type="caution">
    <text evidence="14">Lacks conserved residue(s) required for the propagation of feature annotation.</text>
</comment>
<comment type="function">
    <text evidence="8">Catalyzes the phosphorylation of ribonucleosides and deoxyribonucleoside diphosphates, other than ATP, into the corresponding triphosphates with ATP as the major phosphate donor. The ATP gamma phosphate is transferred to the nucleoside diphosphate beta phosphate via a ping-pong mechanism, using a phosphorylated active-site intermediate. Through the catalyzed exchange of gamma-phosphate between di- and triphosphonucleosides participates in regulation of intracellular nucleotide homeostasis. Inhibits granulocyte differentiation. May be required for ciliary function during renal development.</text>
</comment>
<dbReference type="AlphaFoldDB" id="A0A8M1G777"/>
<evidence type="ECO:0000313" key="18">
    <source>
        <dbReference type="Proteomes" id="UP000261680"/>
    </source>
</evidence>
<evidence type="ECO:0000256" key="1">
    <source>
        <dbReference type="ARBA" id="ARBA00001946"/>
    </source>
</evidence>
<dbReference type="GeneID" id="121103858"/>
<gene>
    <name evidence="19" type="primary">NME3</name>
</gene>
<keyword evidence="4" id="KW-0808">Transferase</keyword>
<evidence type="ECO:0000256" key="12">
    <source>
        <dbReference type="ARBA" id="ARBA00078883"/>
    </source>
</evidence>
<protein>
    <recommendedName>
        <fullName evidence="11">Nucleoside diphosphate kinase 3</fullName>
        <ecNumber evidence="3">2.7.4.6</ecNumber>
    </recommendedName>
    <alternativeName>
        <fullName evidence="13">DR-nm23</fullName>
    </alternativeName>
    <alternativeName>
        <fullName evidence="12">Nucleoside diphosphate kinase C</fullName>
    </alternativeName>
</protein>
<dbReference type="GO" id="GO:0006183">
    <property type="term" value="P:GTP biosynthetic process"/>
    <property type="evidence" value="ECO:0007669"/>
    <property type="project" value="InterPro"/>
</dbReference>
<dbReference type="GO" id="GO:0006241">
    <property type="term" value="P:CTP biosynthetic process"/>
    <property type="evidence" value="ECO:0007669"/>
    <property type="project" value="InterPro"/>
</dbReference>
<dbReference type="GO" id="GO:0006228">
    <property type="term" value="P:UTP biosynthetic process"/>
    <property type="evidence" value="ECO:0007669"/>
    <property type="project" value="InterPro"/>
</dbReference>
<evidence type="ECO:0000256" key="8">
    <source>
        <dbReference type="ARBA" id="ARBA00053359"/>
    </source>
</evidence>
<dbReference type="PANTHER" id="PTHR11349">
    <property type="entry name" value="NUCLEOSIDE DIPHOSPHATE KINASE"/>
    <property type="match status" value="1"/>
</dbReference>
<evidence type="ECO:0000256" key="11">
    <source>
        <dbReference type="ARBA" id="ARBA00071141"/>
    </source>
</evidence>
<dbReference type="CDD" id="cd04413">
    <property type="entry name" value="NDPk_I"/>
    <property type="match status" value="1"/>
</dbReference>
<keyword evidence="18" id="KW-1185">Reference proteome</keyword>